<protein>
    <submittedName>
        <fullName evidence="1">DNA primase</fullName>
    </submittedName>
</protein>
<dbReference type="Gene3D" id="3.40.1360.10">
    <property type="match status" value="1"/>
</dbReference>
<keyword evidence="2" id="KW-1185">Reference proteome</keyword>
<dbReference type="GO" id="GO:0003677">
    <property type="term" value="F:DNA binding"/>
    <property type="evidence" value="ECO:0007669"/>
    <property type="project" value="InterPro"/>
</dbReference>
<dbReference type="HOGENOM" id="CLU_070537_1_0_10"/>
<dbReference type="AlphaFoldDB" id="H1YI27"/>
<dbReference type="RefSeq" id="WP_008505366.1">
    <property type="nucleotide sequence ID" value="NZ_CM001403.1"/>
</dbReference>
<dbReference type="GO" id="GO:0008270">
    <property type="term" value="F:zinc ion binding"/>
    <property type="evidence" value="ECO:0007669"/>
    <property type="project" value="InterPro"/>
</dbReference>
<dbReference type="Proteomes" id="UP000002774">
    <property type="component" value="Chromosome"/>
</dbReference>
<evidence type="ECO:0000313" key="2">
    <source>
        <dbReference type="Proteomes" id="UP000002774"/>
    </source>
</evidence>
<sequence length="305" mass="34715">MDTTKQGLTLDEIRALDMVDYLATIGFEPAKPSRNGVDYYYLSPLRNEDDASFHVNRTKNKWFDHGDGKGGNLIDFGLLYFKCSIGELKGKFNGDFSIQQPSEQSLISSANFGEANNGIIIKGDRPLWSYALKNYLHERMIPVSVAELFCREVSYEIEGRSYYAIGFKNNAGGYELRNKIVKQSSAPKDITTINNGAEKVQVFEGFLDFLTYKATIQNKLAGNSDFVILNSAAFFQRARPFMEQHEAIGLWLDNDTTGNAYTKYALSLSERYRDESSFYSKYKDLNDWLTKKELSTKKQLKQKIS</sequence>
<gene>
    <name evidence="1" type="ORF">Mucpa_1415</name>
</gene>
<dbReference type="EMBL" id="CM001403">
    <property type="protein sequence ID" value="EHQ25575.1"/>
    <property type="molecule type" value="Genomic_DNA"/>
</dbReference>
<dbReference type="Gene3D" id="3.90.580.10">
    <property type="entry name" value="Zinc finger, CHC2-type domain"/>
    <property type="match status" value="1"/>
</dbReference>
<dbReference type="InterPro" id="IPR036977">
    <property type="entry name" value="DNA_primase_Znf_CHC2"/>
</dbReference>
<organism evidence="1 2">
    <name type="scientific">Mucilaginibacter paludis DSM 18603</name>
    <dbReference type="NCBI Taxonomy" id="714943"/>
    <lineage>
        <taxon>Bacteria</taxon>
        <taxon>Pseudomonadati</taxon>
        <taxon>Bacteroidota</taxon>
        <taxon>Sphingobacteriia</taxon>
        <taxon>Sphingobacteriales</taxon>
        <taxon>Sphingobacteriaceae</taxon>
        <taxon>Mucilaginibacter</taxon>
    </lineage>
</organism>
<accession>H1YI27</accession>
<name>H1YI27_9SPHI</name>
<dbReference type="STRING" id="714943.Mucpa_1415"/>
<dbReference type="OrthoDB" id="8536512at2"/>
<reference evidence="1" key="1">
    <citation type="submission" date="2011-09" db="EMBL/GenBank/DDBJ databases">
        <title>The permanent draft genome of Mucilaginibacter paludis DSM 18603.</title>
        <authorList>
            <consortium name="US DOE Joint Genome Institute (JGI-PGF)"/>
            <person name="Lucas S."/>
            <person name="Han J."/>
            <person name="Lapidus A."/>
            <person name="Bruce D."/>
            <person name="Goodwin L."/>
            <person name="Pitluck S."/>
            <person name="Peters L."/>
            <person name="Kyrpides N."/>
            <person name="Mavromatis K."/>
            <person name="Ivanova N."/>
            <person name="Mikhailova N."/>
            <person name="Held B."/>
            <person name="Detter J.C."/>
            <person name="Tapia R."/>
            <person name="Han C."/>
            <person name="Land M."/>
            <person name="Hauser L."/>
            <person name="Markowitz V."/>
            <person name="Cheng J.-F."/>
            <person name="Hugenholtz P."/>
            <person name="Woyke T."/>
            <person name="Wu D."/>
            <person name="Tindall B."/>
            <person name="Brambilla E."/>
            <person name="Klenk H.-P."/>
            <person name="Eisen J.A."/>
        </authorList>
    </citation>
    <scope>NUCLEOTIDE SEQUENCE [LARGE SCALE GENOMIC DNA]</scope>
    <source>
        <strain evidence="1">DSM 18603</strain>
    </source>
</reference>
<evidence type="ECO:0000313" key="1">
    <source>
        <dbReference type="EMBL" id="EHQ25575.1"/>
    </source>
</evidence>
<proteinExistence type="predicted"/>
<dbReference type="Pfam" id="PF13155">
    <property type="entry name" value="Toprim_2"/>
    <property type="match status" value="1"/>
</dbReference>
<dbReference type="GO" id="GO:0006260">
    <property type="term" value="P:DNA replication"/>
    <property type="evidence" value="ECO:0007669"/>
    <property type="project" value="InterPro"/>
</dbReference>
<dbReference type="eggNOG" id="COG0358">
    <property type="taxonomic scope" value="Bacteria"/>
</dbReference>
<dbReference type="SUPFAM" id="SSF57783">
    <property type="entry name" value="Zinc beta-ribbon"/>
    <property type="match status" value="1"/>
</dbReference>